<feature type="non-terminal residue" evidence="2">
    <location>
        <position position="51"/>
    </location>
</feature>
<dbReference type="InParanoid" id="A0A2J6SVI0"/>
<name>A0A2J6SVI0_9HELO</name>
<evidence type="ECO:0000313" key="2">
    <source>
        <dbReference type="EMBL" id="PMD54778.1"/>
    </source>
</evidence>
<reference evidence="2 3" key="1">
    <citation type="submission" date="2016-04" db="EMBL/GenBank/DDBJ databases">
        <title>A degradative enzymes factory behind the ericoid mycorrhizal symbiosis.</title>
        <authorList>
            <consortium name="DOE Joint Genome Institute"/>
            <person name="Martino E."/>
            <person name="Morin E."/>
            <person name="Grelet G."/>
            <person name="Kuo A."/>
            <person name="Kohler A."/>
            <person name="Daghino S."/>
            <person name="Barry K."/>
            <person name="Choi C."/>
            <person name="Cichocki N."/>
            <person name="Clum A."/>
            <person name="Copeland A."/>
            <person name="Hainaut M."/>
            <person name="Haridas S."/>
            <person name="Labutti K."/>
            <person name="Lindquist E."/>
            <person name="Lipzen A."/>
            <person name="Khouja H.-R."/>
            <person name="Murat C."/>
            <person name="Ohm R."/>
            <person name="Olson A."/>
            <person name="Spatafora J."/>
            <person name="Veneault-Fourrey C."/>
            <person name="Henrissat B."/>
            <person name="Grigoriev I."/>
            <person name="Martin F."/>
            <person name="Perotto S."/>
        </authorList>
    </citation>
    <scope>NUCLEOTIDE SEQUENCE [LARGE SCALE GENOMIC DNA]</scope>
    <source>
        <strain evidence="2 3">E</strain>
    </source>
</reference>
<evidence type="ECO:0000313" key="3">
    <source>
        <dbReference type="Proteomes" id="UP000235371"/>
    </source>
</evidence>
<keyword evidence="3" id="KW-1185">Reference proteome</keyword>
<gene>
    <name evidence="2" type="ORF">K444DRAFT_618139</name>
</gene>
<dbReference type="EMBL" id="KZ613859">
    <property type="protein sequence ID" value="PMD54778.1"/>
    <property type="molecule type" value="Genomic_DNA"/>
</dbReference>
<keyword evidence="1" id="KW-0472">Membrane</keyword>
<evidence type="ECO:0000256" key="1">
    <source>
        <dbReference type="SAM" id="Phobius"/>
    </source>
</evidence>
<keyword evidence="1" id="KW-1133">Transmembrane helix</keyword>
<dbReference type="AlphaFoldDB" id="A0A2J6SVI0"/>
<keyword evidence="1" id="KW-0812">Transmembrane</keyword>
<protein>
    <submittedName>
        <fullName evidence="2">Uncharacterized protein</fullName>
    </submittedName>
</protein>
<dbReference type="RefSeq" id="XP_024731682.1">
    <property type="nucleotide sequence ID" value="XM_024881257.1"/>
</dbReference>
<sequence length="51" mass="5363">MVRLLRALPSPMGLPQLTIVLSCNVGVAVSSLIYACGSATQRFGCQIISLL</sequence>
<feature type="transmembrane region" description="Helical" evidence="1">
    <location>
        <begin position="12"/>
        <end position="34"/>
    </location>
</feature>
<accession>A0A2J6SVI0</accession>
<dbReference type="PROSITE" id="PS51257">
    <property type="entry name" value="PROKAR_LIPOPROTEIN"/>
    <property type="match status" value="1"/>
</dbReference>
<organism evidence="2 3">
    <name type="scientific">Hyaloscypha bicolor E</name>
    <dbReference type="NCBI Taxonomy" id="1095630"/>
    <lineage>
        <taxon>Eukaryota</taxon>
        <taxon>Fungi</taxon>
        <taxon>Dikarya</taxon>
        <taxon>Ascomycota</taxon>
        <taxon>Pezizomycotina</taxon>
        <taxon>Leotiomycetes</taxon>
        <taxon>Helotiales</taxon>
        <taxon>Hyaloscyphaceae</taxon>
        <taxon>Hyaloscypha</taxon>
        <taxon>Hyaloscypha bicolor</taxon>
    </lineage>
</organism>
<dbReference type="Proteomes" id="UP000235371">
    <property type="component" value="Unassembled WGS sequence"/>
</dbReference>
<dbReference type="GeneID" id="36589334"/>
<proteinExistence type="predicted"/>